<feature type="transmembrane region" description="Helical" evidence="2">
    <location>
        <begin position="87"/>
        <end position="106"/>
    </location>
</feature>
<feature type="compositionally biased region" description="Basic and acidic residues" evidence="1">
    <location>
        <begin position="62"/>
        <end position="72"/>
    </location>
</feature>
<dbReference type="InterPro" id="IPR036869">
    <property type="entry name" value="J_dom_sf"/>
</dbReference>
<gene>
    <name evidence="4" type="ORF">SteCoe_19656</name>
</gene>
<name>A0A1R2BTS8_9CILI</name>
<feature type="region of interest" description="Disordered" evidence="1">
    <location>
        <begin position="51"/>
        <end position="80"/>
    </location>
</feature>
<reference evidence="4 5" key="1">
    <citation type="submission" date="2016-11" db="EMBL/GenBank/DDBJ databases">
        <title>The macronuclear genome of Stentor coeruleus: a giant cell with tiny introns.</title>
        <authorList>
            <person name="Slabodnick M."/>
            <person name="Ruby J.G."/>
            <person name="Reiff S.B."/>
            <person name="Swart E.C."/>
            <person name="Gosai S."/>
            <person name="Prabakaran S."/>
            <person name="Witkowska E."/>
            <person name="Larue G.E."/>
            <person name="Fisher S."/>
            <person name="Freeman R.M."/>
            <person name="Gunawardena J."/>
            <person name="Chu W."/>
            <person name="Stover N.A."/>
            <person name="Gregory B.D."/>
            <person name="Nowacki M."/>
            <person name="Derisi J."/>
            <person name="Roy S.W."/>
            <person name="Marshall W.F."/>
            <person name="Sood P."/>
        </authorList>
    </citation>
    <scope>NUCLEOTIDE SEQUENCE [LARGE SCALE GENOMIC DNA]</scope>
    <source>
        <strain evidence="4">WM001</strain>
    </source>
</reference>
<proteinExistence type="predicted"/>
<dbReference type="CDD" id="cd06257">
    <property type="entry name" value="DnaJ"/>
    <property type="match status" value="1"/>
</dbReference>
<dbReference type="InterPro" id="IPR001623">
    <property type="entry name" value="DnaJ_domain"/>
</dbReference>
<dbReference type="OrthoDB" id="10250354at2759"/>
<evidence type="ECO:0000256" key="2">
    <source>
        <dbReference type="SAM" id="Phobius"/>
    </source>
</evidence>
<feature type="domain" description="J" evidence="3">
    <location>
        <begin position="1"/>
        <end position="46"/>
    </location>
</feature>
<feature type="compositionally biased region" description="Basic and acidic residues" evidence="1">
    <location>
        <begin position="8"/>
        <end position="21"/>
    </location>
</feature>
<keyword evidence="2" id="KW-0472">Membrane</keyword>
<evidence type="ECO:0000259" key="3">
    <source>
        <dbReference type="PROSITE" id="PS50076"/>
    </source>
</evidence>
<evidence type="ECO:0000313" key="5">
    <source>
        <dbReference type="Proteomes" id="UP000187209"/>
    </source>
</evidence>
<dbReference type="EMBL" id="MPUH01000436">
    <property type="protein sequence ID" value="OMJ80160.1"/>
    <property type="molecule type" value="Genomic_DNA"/>
</dbReference>
<keyword evidence="5" id="KW-1185">Reference proteome</keyword>
<keyword evidence="2" id="KW-0812">Transmembrane</keyword>
<keyword evidence="2" id="KW-1133">Transmembrane helix</keyword>
<feature type="region of interest" description="Disordered" evidence="1">
    <location>
        <begin position="1"/>
        <end position="21"/>
    </location>
</feature>
<dbReference type="Gene3D" id="1.10.287.110">
    <property type="entry name" value="DnaJ domain"/>
    <property type="match status" value="1"/>
</dbReference>
<dbReference type="SUPFAM" id="SSF46565">
    <property type="entry name" value="Chaperone J-domain"/>
    <property type="match status" value="1"/>
</dbReference>
<evidence type="ECO:0000313" key="4">
    <source>
        <dbReference type="EMBL" id="OMJ80160.1"/>
    </source>
</evidence>
<organism evidence="4 5">
    <name type="scientific">Stentor coeruleus</name>
    <dbReference type="NCBI Taxonomy" id="5963"/>
    <lineage>
        <taxon>Eukaryota</taxon>
        <taxon>Sar</taxon>
        <taxon>Alveolata</taxon>
        <taxon>Ciliophora</taxon>
        <taxon>Postciliodesmatophora</taxon>
        <taxon>Heterotrichea</taxon>
        <taxon>Heterotrichida</taxon>
        <taxon>Stentoridae</taxon>
        <taxon>Stentor</taxon>
    </lineage>
</organism>
<protein>
    <recommendedName>
        <fullName evidence="3">J domain-containing protein</fullName>
    </recommendedName>
</protein>
<sequence length="143" mass="16981">MRKAFLKKAKEMHPDVQTGSEERFKELVKAYQTLKDGRVKEYDEENHINFRDLTKNYARPAEQQRPRQKPESEFTQNNEANRKSKPVGLFVLMGSGFLYLYSLGMYEDSSKASVLDIEYKRNNGKIEYKLYKQVIDKKEQIRF</sequence>
<dbReference type="AlphaFoldDB" id="A0A1R2BTS8"/>
<dbReference type="Proteomes" id="UP000187209">
    <property type="component" value="Unassembled WGS sequence"/>
</dbReference>
<accession>A0A1R2BTS8</accession>
<dbReference type="PROSITE" id="PS50076">
    <property type="entry name" value="DNAJ_2"/>
    <property type="match status" value="1"/>
</dbReference>
<dbReference type="Pfam" id="PF00226">
    <property type="entry name" value="DnaJ"/>
    <property type="match status" value="1"/>
</dbReference>
<evidence type="ECO:0000256" key="1">
    <source>
        <dbReference type="SAM" id="MobiDB-lite"/>
    </source>
</evidence>
<comment type="caution">
    <text evidence="4">The sequence shown here is derived from an EMBL/GenBank/DDBJ whole genome shotgun (WGS) entry which is preliminary data.</text>
</comment>